<dbReference type="InterPro" id="IPR000742">
    <property type="entry name" value="EGF"/>
</dbReference>
<comment type="caution">
    <text evidence="3">Lacks conserved residue(s) required for the propagation of feature annotation.</text>
</comment>
<proteinExistence type="inferred from homology"/>
<evidence type="ECO:0000256" key="3">
    <source>
        <dbReference type="PROSITE-ProRule" id="PRU00076"/>
    </source>
</evidence>
<dbReference type="OrthoDB" id="26719at2759"/>
<comment type="similarity">
    <text evidence="1">Belongs to the G-protein coupled receptor 2 family. Adhesion G-protein coupled receptor (ADGR) subfamily.</text>
</comment>
<reference evidence="6" key="1">
    <citation type="submission" date="2017-05" db="UniProtKB">
        <authorList>
            <consortium name="EnsemblMetazoa"/>
        </authorList>
    </citation>
    <scope>IDENTIFICATION</scope>
</reference>
<dbReference type="InterPro" id="IPR051963">
    <property type="entry name" value="Adhesion_GPCR_A"/>
</dbReference>
<name>A0A1X7SPU5_AMPQE</name>
<feature type="domain" description="EGF-like" evidence="4">
    <location>
        <begin position="190"/>
        <end position="231"/>
    </location>
</feature>
<dbReference type="InParanoid" id="A0A1X7SPU5"/>
<dbReference type="GO" id="GO:0005886">
    <property type="term" value="C:plasma membrane"/>
    <property type="evidence" value="ECO:0007669"/>
    <property type="project" value="TreeGrafter"/>
</dbReference>
<dbReference type="Gene3D" id="4.10.1240.10">
    <property type="entry name" value="GPCR, family 2, extracellular hormone receptor domain"/>
    <property type="match status" value="1"/>
</dbReference>
<dbReference type="PROSITE" id="PS50026">
    <property type="entry name" value="EGF_3"/>
    <property type="match status" value="1"/>
</dbReference>
<accession>A0A1X7SPU5</accession>
<organism evidence="6">
    <name type="scientific">Amphimedon queenslandica</name>
    <name type="common">Sponge</name>
    <dbReference type="NCBI Taxonomy" id="400682"/>
    <lineage>
        <taxon>Eukaryota</taxon>
        <taxon>Metazoa</taxon>
        <taxon>Porifera</taxon>
        <taxon>Demospongiae</taxon>
        <taxon>Heteroscleromorpha</taxon>
        <taxon>Haplosclerida</taxon>
        <taxon>Niphatidae</taxon>
        <taxon>Amphimedon</taxon>
    </lineage>
</organism>
<sequence length="368" mass="39301">MIDTYNGVSLIATFTPNPEEAEQTRIFDMECSSGTWTGRTGSLDPVPNGIVVGAPPNTFCYRCREGFNEGGIRCRECDSACNSGLMRCTGSGSTDCCLSFATNGQCVSTTNCTSSSGPNYVATESNNFICTCNLTCSTGYTVNSDCTDCDLASICDRDTPCMKGGQCTQYSPPDNYTCDCTVVSFVRYLDLNICQRANSPCMNRGQCTQYSPAINYTCDCTGTGYEGINCTDLVACSMEAIVSSDRGTFEWPETMPDSTVNISCPNGPSGATANRTCTNNSTWESPGIESCGTSVISNRFRNISKVNVTAENVVSVSENLTDLVVSTTDAADQNTDNIRTVSAILDQTATLLSDSLIIMNLLSSELSM</sequence>
<feature type="domain" description="G-protein coupled receptors family 2 profile 1" evidence="5">
    <location>
        <begin position="206"/>
        <end position="295"/>
    </location>
</feature>
<dbReference type="GO" id="GO:0004930">
    <property type="term" value="F:G protein-coupled receptor activity"/>
    <property type="evidence" value="ECO:0007669"/>
    <property type="project" value="InterPro"/>
</dbReference>
<evidence type="ECO:0008006" key="7">
    <source>
        <dbReference type="Google" id="ProtNLM"/>
    </source>
</evidence>
<evidence type="ECO:0000259" key="4">
    <source>
        <dbReference type="PROSITE" id="PS50026"/>
    </source>
</evidence>
<dbReference type="PANTHER" id="PTHR45930">
    <property type="entry name" value="G-PROTEIN COUPLED RECEPTOR 124-LIKE PROTEIN"/>
    <property type="match status" value="1"/>
</dbReference>
<dbReference type="GO" id="GO:0007166">
    <property type="term" value="P:cell surface receptor signaling pathway"/>
    <property type="evidence" value="ECO:0007669"/>
    <property type="project" value="TreeGrafter"/>
</dbReference>
<evidence type="ECO:0000259" key="5">
    <source>
        <dbReference type="PROSITE" id="PS50227"/>
    </source>
</evidence>
<evidence type="ECO:0000256" key="1">
    <source>
        <dbReference type="ARBA" id="ARBA00007343"/>
    </source>
</evidence>
<dbReference type="InterPro" id="IPR001879">
    <property type="entry name" value="GPCR_2_extracellular_dom"/>
</dbReference>
<protein>
    <recommendedName>
        <fullName evidence="7">EGF-like domain-containing protein</fullName>
    </recommendedName>
</protein>
<dbReference type="PROSITE" id="PS50227">
    <property type="entry name" value="G_PROTEIN_RECEP_F2_3"/>
    <property type="match status" value="1"/>
</dbReference>
<feature type="disulfide bond" evidence="3">
    <location>
        <begin position="201"/>
        <end position="218"/>
    </location>
</feature>
<evidence type="ECO:0000256" key="2">
    <source>
        <dbReference type="ARBA" id="ARBA00023170"/>
    </source>
</evidence>
<dbReference type="InterPro" id="IPR036445">
    <property type="entry name" value="GPCR_2_extracell_dom_sf"/>
</dbReference>
<evidence type="ECO:0000313" key="6">
    <source>
        <dbReference type="EnsemblMetazoa" id="Aqu2.1.04115_001"/>
    </source>
</evidence>
<dbReference type="Gene3D" id="2.10.25.10">
    <property type="entry name" value="Laminin"/>
    <property type="match status" value="1"/>
</dbReference>
<keyword evidence="2" id="KW-0675">Receptor</keyword>
<dbReference type="AlphaFoldDB" id="A0A1X7SPU5"/>
<keyword evidence="3" id="KW-0245">EGF-like domain</keyword>
<dbReference type="EnsemblMetazoa" id="Aqu2.1.04115_001">
    <property type="protein sequence ID" value="Aqu2.1.04115_001"/>
    <property type="gene ID" value="Aqu2.1.04115"/>
</dbReference>
<dbReference type="PANTHER" id="PTHR45930:SF4">
    <property type="entry name" value="ADHESION G PROTEIN-COUPLED RECEPTOR A3"/>
    <property type="match status" value="1"/>
</dbReference>
<keyword evidence="3" id="KW-1015">Disulfide bond</keyword>